<dbReference type="AlphaFoldDB" id="A0AAJ4NIF1"/>
<protein>
    <submittedName>
        <fullName evidence="2">Uncharacterized protein</fullName>
    </submittedName>
</protein>
<evidence type="ECO:0000256" key="1">
    <source>
        <dbReference type="SAM" id="Phobius"/>
    </source>
</evidence>
<gene>
    <name evidence="2" type="ORF">KOF27_16190</name>
</gene>
<sequence length="382" mass="44227">MNPFLSKRFLFLALVFVLSFAFTFIIFIRTGTVDWQWKNHNENSFPIGSYDFATTFPAENGMLVIAQKSGRSNYYYSSYNTYMPSSEYDNQILFADNNGVHFITYSDQSFYNAVCERKQCLMMFSDGYQKINLTDFSVSEFTPWSKKTGKLFSTLIMGKIYLSKSSPFYVVADNENIFISADKGMTWEHFMNVRDLAKSLYPEEIEGNSNFSYATYRDKIVMWYSYGNQMGSLEVIMDIPTKQVISSKWLPVRINESAQNRNGDIFVVAQEPSRRLFSLMQFHTNGNFEVMAESGYNHMNSLEVGNQGLIVSNIVRGSQQYLMMDFATKEIRYRPQFPLYNKIYNMADQSLIEIESTYSNESALTKGAQVSYQSLHWCVKMI</sequence>
<dbReference type="EMBL" id="CP076405">
    <property type="protein sequence ID" value="QWQ20120.2"/>
    <property type="molecule type" value="Genomic_DNA"/>
</dbReference>
<dbReference type="Proteomes" id="UP000682358">
    <property type="component" value="Chromosome"/>
</dbReference>
<feature type="transmembrane region" description="Helical" evidence="1">
    <location>
        <begin position="9"/>
        <end position="28"/>
    </location>
</feature>
<evidence type="ECO:0000313" key="2">
    <source>
        <dbReference type="EMBL" id="QWQ20120.2"/>
    </source>
</evidence>
<keyword evidence="1" id="KW-1133">Transmembrane helix</keyword>
<keyword evidence="1" id="KW-0812">Transmembrane</keyword>
<evidence type="ECO:0000313" key="3">
    <source>
        <dbReference type="Proteomes" id="UP000682358"/>
    </source>
</evidence>
<name>A0AAJ4NIF1_PRORE</name>
<reference evidence="2" key="1">
    <citation type="submission" date="2021-06" db="EMBL/GenBank/DDBJ databases">
        <title>Emergence of genetically related NDM-1-producing Providencia rettgeri strains in Argentina.</title>
        <authorList>
            <person name="Pasteran F."/>
            <person name="Meo A."/>
            <person name="Gomez S."/>
            <person name="Derdoy L."/>
            <person name="Albronoz E."/>
            <person name="Faccone D."/>
            <person name="Guerriero L."/>
            <person name="Archuby D."/>
            <person name="Tarzia A."/>
            <person name="Lopez M."/>
            <person name="Corso A."/>
        </authorList>
    </citation>
    <scope>NUCLEOTIDE SEQUENCE</scope>
    <source>
        <strain evidence="2">PreM15628</strain>
    </source>
</reference>
<accession>A0AAJ4NIF1</accession>
<organism evidence="2 3">
    <name type="scientific">Providencia rettgeri</name>
    <dbReference type="NCBI Taxonomy" id="587"/>
    <lineage>
        <taxon>Bacteria</taxon>
        <taxon>Pseudomonadati</taxon>
        <taxon>Pseudomonadota</taxon>
        <taxon>Gammaproteobacteria</taxon>
        <taxon>Enterobacterales</taxon>
        <taxon>Morganellaceae</taxon>
        <taxon>Providencia</taxon>
    </lineage>
</organism>
<proteinExistence type="predicted"/>
<keyword evidence="1" id="KW-0472">Membrane</keyword>